<feature type="region of interest" description="Disordered" evidence="1">
    <location>
        <begin position="617"/>
        <end position="645"/>
    </location>
</feature>
<evidence type="ECO:0000259" key="2">
    <source>
        <dbReference type="Pfam" id="PF13966"/>
    </source>
</evidence>
<protein>
    <submittedName>
        <fullName evidence="4">Uncharacterized protein</fullName>
    </submittedName>
</protein>
<dbReference type="InterPro" id="IPR026960">
    <property type="entry name" value="RVT-Znf"/>
</dbReference>
<feature type="region of interest" description="Disordered" evidence="1">
    <location>
        <begin position="235"/>
        <end position="256"/>
    </location>
</feature>
<feature type="region of interest" description="Disordered" evidence="1">
    <location>
        <begin position="530"/>
        <end position="555"/>
    </location>
</feature>
<evidence type="ECO:0000313" key="4">
    <source>
        <dbReference type="EMBL" id="RVW41402.1"/>
    </source>
</evidence>
<feature type="compositionally biased region" description="Low complexity" evidence="1">
    <location>
        <begin position="633"/>
        <end position="644"/>
    </location>
</feature>
<comment type="caution">
    <text evidence="4">The sequence shown here is derived from an EMBL/GenBank/DDBJ whole genome shotgun (WGS) entry which is preliminary data.</text>
</comment>
<dbReference type="AlphaFoldDB" id="A0A438E117"/>
<evidence type="ECO:0000313" key="5">
    <source>
        <dbReference type="Proteomes" id="UP000288805"/>
    </source>
</evidence>
<feature type="compositionally biased region" description="Basic and acidic residues" evidence="1">
    <location>
        <begin position="235"/>
        <end position="249"/>
    </location>
</feature>
<dbReference type="InterPro" id="IPR025558">
    <property type="entry name" value="DUF4283"/>
</dbReference>
<accession>A0A438E117</accession>
<feature type="domain" description="Reverse transcriptase zinc-binding" evidence="2">
    <location>
        <begin position="2"/>
        <end position="66"/>
    </location>
</feature>
<reference evidence="4 5" key="1">
    <citation type="journal article" date="2018" name="PLoS Genet.">
        <title>Population sequencing reveals clonal diversity and ancestral inbreeding in the grapevine cultivar Chardonnay.</title>
        <authorList>
            <person name="Roach M.J."/>
            <person name="Johnson D.L."/>
            <person name="Bohlmann J."/>
            <person name="van Vuuren H.J."/>
            <person name="Jones S.J."/>
            <person name="Pretorius I.S."/>
            <person name="Schmidt S.A."/>
            <person name="Borneman A.R."/>
        </authorList>
    </citation>
    <scope>NUCLEOTIDE SEQUENCE [LARGE SCALE GENOMIC DNA]</scope>
    <source>
        <strain evidence="5">cv. Chardonnay</strain>
        <tissue evidence="4">Leaf</tissue>
    </source>
</reference>
<dbReference type="Pfam" id="PF13966">
    <property type="entry name" value="zf-RVT"/>
    <property type="match status" value="1"/>
</dbReference>
<feature type="domain" description="DUF4283" evidence="3">
    <location>
        <begin position="385"/>
        <end position="445"/>
    </location>
</feature>
<dbReference type="Proteomes" id="UP000288805">
    <property type="component" value="Unassembled WGS sequence"/>
</dbReference>
<name>A0A438E117_VITVI</name>
<dbReference type="Pfam" id="PF14111">
    <property type="entry name" value="DUF4283"/>
    <property type="match status" value="1"/>
</dbReference>
<evidence type="ECO:0000259" key="3">
    <source>
        <dbReference type="Pfam" id="PF14111"/>
    </source>
</evidence>
<gene>
    <name evidence="4" type="ORF">CK203_095200</name>
</gene>
<proteinExistence type="predicted"/>
<dbReference type="EMBL" id="QGNW01001439">
    <property type="protein sequence ID" value="RVW41402.1"/>
    <property type="molecule type" value="Genomic_DNA"/>
</dbReference>
<evidence type="ECO:0000256" key="1">
    <source>
        <dbReference type="SAM" id="MobiDB-lite"/>
    </source>
</evidence>
<organism evidence="4 5">
    <name type="scientific">Vitis vinifera</name>
    <name type="common">Grape</name>
    <dbReference type="NCBI Taxonomy" id="29760"/>
    <lineage>
        <taxon>Eukaryota</taxon>
        <taxon>Viridiplantae</taxon>
        <taxon>Streptophyta</taxon>
        <taxon>Embryophyta</taxon>
        <taxon>Tracheophyta</taxon>
        <taxon>Spermatophyta</taxon>
        <taxon>Magnoliopsida</taxon>
        <taxon>eudicotyledons</taxon>
        <taxon>Gunneridae</taxon>
        <taxon>Pentapetalae</taxon>
        <taxon>rosids</taxon>
        <taxon>Vitales</taxon>
        <taxon>Vitaceae</taxon>
        <taxon>Viteae</taxon>
        <taxon>Vitis</taxon>
    </lineage>
</organism>
<sequence>MKIICNSSVQPKVSFFAWEASWGKVLTLDQVQKRGWALANRCYLCQAHEESINHLLLHCEKKREVWKLFFTLFGVYWVFPSSVRETLLGWKWSFVADDCVASKTTSKLEALCQPENFCSSCCFIHNQPCKFQLHFTVVLPFQCHQEAKGYQSQSLSLNLTTRHLITHYTEKFGKWSFKGLSLHKMTEIELVRSQTPSPSGLPNREAYPRRNVLTLYNFNNRAYHDHLSAIAMRESEREGDCEERENRAENRRRRKGSRVGVESKVFEIEVEERKGKPQAIIVERKRGISSWVRLGPVSLGIFLERVVDLEMKMYSIFISKARGERGGWFSMAEMLRNMGVATGRKENKQEEMAPVKPTLERSYAEVVKMPRSRGKKYSQGGARGEDLEKLGFLMANSWGLKGKLGLARMEKGRILLEFEYLGEAKRVLTSGKRSFGGIQLRVTNLAMGPDHFEKGGGGTNDEELPNVLEIGIEEVCYSLSLWWEIRQSLRKVLGDSRGTTSRPRGEVEGEAIARIGPRVVEEKEDARLEVLHQSTSRTGGQVSGSGRKKNPSPLADLKFKGAAADEAGPSSSKAAWWVDEVESISTLGLVGLEGDSSPGPSQSHLLDRAQSGKACPSAWHGLRSWNNPEAEDSGSSPSPSFSFGRTPVGEYYDHSRALMEEIQGESIAYDHRRWATEDATTACWDLIEVNSDHNKERGLEWSSAQSEP</sequence>